<proteinExistence type="predicted"/>
<organism evidence="2 3">
    <name type="scientific">Flemingia macrophylla</name>
    <dbReference type="NCBI Taxonomy" id="520843"/>
    <lineage>
        <taxon>Eukaryota</taxon>
        <taxon>Viridiplantae</taxon>
        <taxon>Streptophyta</taxon>
        <taxon>Embryophyta</taxon>
        <taxon>Tracheophyta</taxon>
        <taxon>Spermatophyta</taxon>
        <taxon>Magnoliopsida</taxon>
        <taxon>eudicotyledons</taxon>
        <taxon>Gunneridae</taxon>
        <taxon>Pentapetalae</taxon>
        <taxon>rosids</taxon>
        <taxon>fabids</taxon>
        <taxon>Fabales</taxon>
        <taxon>Fabaceae</taxon>
        <taxon>Papilionoideae</taxon>
        <taxon>50 kb inversion clade</taxon>
        <taxon>NPAAA clade</taxon>
        <taxon>indigoferoid/millettioid clade</taxon>
        <taxon>Phaseoleae</taxon>
        <taxon>Flemingia</taxon>
    </lineage>
</organism>
<accession>A0ABD1LMP5</accession>
<gene>
    <name evidence="2" type="ORF">Fmac_023824</name>
</gene>
<protein>
    <submittedName>
        <fullName evidence="2">Uncharacterized protein</fullName>
    </submittedName>
</protein>
<evidence type="ECO:0000256" key="1">
    <source>
        <dbReference type="SAM" id="MobiDB-lite"/>
    </source>
</evidence>
<evidence type="ECO:0000313" key="2">
    <source>
        <dbReference type="EMBL" id="KAL2324766.1"/>
    </source>
</evidence>
<dbReference type="Proteomes" id="UP001603857">
    <property type="component" value="Unassembled WGS sequence"/>
</dbReference>
<reference evidence="2 3" key="1">
    <citation type="submission" date="2024-08" db="EMBL/GenBank/DDBJ databases">
        <title>Insights into the chromosomal genome structure of Flemingia macrophylla.</title>
        <authorList>
            <person name="Ding Y."/>
            <person name="Zhao Y."/>
            <person name="Bi W."/>
            <person name="Wu M."/>
            <person name="Zhao G."/>
            <person name="Gong Y."/>
            <person name="Li W."/>
            <person name="Zhang P."/>
        </authorList>
    </citation>
    <scope>NUCLEOTIDE SEQUENCE [LARGE SCALE GENOMIC DNA]</scope>
    <source>
        <strain evidence="2">DYQJB</strain>
        <tissue evidence="2">Leaf</tissue>
    </source>
</reference>
<name>A0ABD1LMP5_9FABA</name>
<keyword evidence="3" id="KW-1185">Reference proteome</keyword>
<evidence type="ECO:0000313" key="3">
    <source>
        <dbReference type="Proteomes" id="UP001603857"/>
    </source>
</evidence>
<dbReference type="AlphaFoldDB" id="A0ABD1LMP5"/>
<dbReference type="EMBL" id="JBGMDY010000008">
    <property type="protein sequence ID" value="KAL2324766.1"/>
    <property type="molecule type" value="Genomic_DNA"/>
</dbReference>
<sequence length="94" mass="10427">MLESEVEGASCVEGSLERETQVVPRPRVRPASRESREGNPSDVEADGASYVEGILERETQDLFAMVVSRYLGQPRKEGLTSTLTTMDARERLRG</sequence>
<feature type="region of interest" description="Disordered" evidence="1">
    <location>
        <begin position="1"/>
        <end position="47"/>
    </location>
</feature>
<comment type="caution">
    <text evidence="2">The sequence shown here is derived from an EMBL/GenBank/DDBJ whole genome shotgun (WGS) entry which is preliminary data.</text>
</comment>